<feature type="domain" description="Ricin B lectin" evidence="1">
    <location>
        <begin position="273"/>
        <end position="403"/>
    </location>
</feature>
<dbReference type="OrthoDB" id="4274514at2"/>
<name>A0A0C5VHH4_9GAMM</name>
<dbReference type="PANTHER" id="PTHR33657:SF6">
    <property type="entry name" value="SECRETED PROTEIN"/>
    <property type="match status" value="1"/>
</dbReference>
<keyword evidence="3" id="KW-1185">Reference proteome</keyword>
<proteinExistence type="predicted"/>
<dbReference type="Pfam" id="PF00652">
    <property type="entry name" value="Ricin_B_lectin"/>
    <property type="match status" value="1"/>
</dbReference>
<dbReference type="InterPro" id="IPR035992">
    <property type="entry name" value="Ricin_B-like_lectins"/>
</dbReference>
<dbReference type="Pfam" id="PF05630">
    <property type="entry name" value="NPP1"/>
    <property type="match status" value="1"/>
</dbReference>
<dbReference type="PROSITE" id="PS50231">
    <property type="entry name" value="RICIN_B_LECTIN"/>
    <property type="match status" value="1"/>
</dbReference>
<dbReference type="InterPro" id="IPR000772">
    <property type="entry name" value="Ricin_B_lectin"/>
</dbReference>
<dbReference type="Gene3D" id="2.80.10.50">
    <property type="match status" value="2"/>
</dbReference>
<evidence type="ECO:0000313" key="3">
    <source>
        <dbReference type="Proteomes" id="UP000032266"/>
    </source>
</evidence>
<dbReference type="HOGENOM" id="CLU_679278_0_0_6"/>
<dbReference type="STRING" id="1445510.YC6258_01659"/>
<dbReference type="SMART" id="SM00458">
    <property type="entry name" value="RICIN"/>
    <property type="match status" value="1"/>
</dbReference>
<sequence>MSLPYPLRSFQTVIPALICSAFASLSYGSDFASLDQALPENIDAATIAPVFDFDSDGCLPAAGISRNGDQNEGLKPTGSLTGDCRTANFLESSNTVHRYACHDDQGSRYCGHFYALYFEKDQILSGIESGHRHDWEYAAVWTINGVVTHGSYSAHGDLNTKTASALEFERGHLKIVYHKDGLLTHAMRFAQTAEVAENPYGAFVTPPIISWYAFKGDGWNNLIMRTLLNRYDYHSATLPMADGGFLNNLNEFKPDNYPTFTTADVSATNPGHNEQWSELVNNASGLCLDIDRETMASGTNVMLWNCSGGSWQQWYIDSSTGLVHSLKDPRYCLDNGGDFSNGANIVIAQCRGGDSQRFVDAGNGAIAMATNPQLVLDANGSNPGDNVSVWTDWGGDNQRWNRVQP</sequence>
<evidence type="ECO:0000313" key="2">
    <source>
        <dbReference type="EMBL" id="AJQ93706.1"/>
    </source>
</evidence>
<dbReference type="RefSeq" id="WP_082070595.1">
    <property type="nucleotide sequence ID" value="NZ_CP007142.1"/>
</dbReference>
<dbReference type="PATRIC" id="fig|1445510.3.peg.1624"/>
<dbReference type="CDD" id="cd23456">
    <property type="entry name" value="beta-trefoil_Ricin_SCDase"/>
    <property type="match status" value="1"/>
</dbReference>
<dbReference type="KEGG" id="gsn:YC6258_01659"/>
<dbReference type="SUPFAM" id="SSF50370">
    <property type="entry name" value="Ricin B-like lectins"/>
    <property type="match status" value="1"/>
</dbReference>
<reference evidence="2 3" key="1">
    <citation type="submission" date="2014-01" db="EMBL/GenBank/DDBJ databases">
        <title>Full genme sequencing of cellulolytic bacterium Gynuella sunshinyii YC6258T gen. nov., sp. nov.</title>
        <authorList>
            <person name="Khan H."/>
            <person name="Chung E.J."/>
            <person name="Chung Y.R."/>
        </authorList>
    </citation>
    <scope>NUCLEOTIDE SEQUENCE [LARGE SCALE GENOMIC DNA]</scope>
    <source>
        <strain evidence="2 3">YC6258</strain>
    </source>
</reference>
<accession>A0A0C5VHH4</accession>
<evidence type="ECO:0000259" key="1">
    <source>
        <dbReference type="SMART" id="SM00458"/>
    </source>
</evidence>
<protein>
    <recommendedName>
        <fullName evidence="1">Ricin B lectin domain-containing protein</fullName>
    </recommendedName>
</protein>
<dbReference type="AlphaFoldDB" id="A0A0C5VHH4"/>
<organism evidence="2 3">
    <name type="scientific">Gynuella sunshinyii YC6258</name>
    <dbReference type="NCBI Taxonomy" id="1445510"/>
    <lineage>
        <taxon>Bacteria</taxon>
        <taxon>Pseudomonadati</taxon>
        <taxon>Pseudomonadota</taxon>
        <taxon>Gammaproteobacteria</taxon>
        <taxon>Oceanospirillales</taxon>
        <taxon>Saccharospirillaceae</taxon>
        <taxon>Gynuella</taxon>
    </lineage>
</organism>
<gene>
    <name evidence="2" type="ORF">YC6258_01659</name>
</gene>
<dbReference type="EMBL" id="CP007142">
    <property type="protein sequence ID" value="AJQ93706.1"/>
    <property type="molecule type" value="Genomic_DNA"/>
</dbReference>
<dbReference type="Proteomes" id="UP000032266">
    <property type="component" value="Chromosome"/>
</dbReference>
<dbReference type="InterPro" id="IPR008701">
    <property type="entry name" value="NPP1"/>
</dbReference>
<dbReference type="PANTHER" id="PTHR33657">
    <property type="entry name" value="DOMAIN PROTEIN, PUTATIVE (AFU_ORTHOLOGUE AFUA_5G00600)-RELATED"/>
    <property type="match status" value="1"/>
</dbReference>